<feature type="signal peptide" evidence="1">
    <location>
        <begin position="1"/>
        <end position="23"/>
    </location>
</feature>
<dbReference type="Proteomes" id="UP000265703">
    <property type="component" value="Unassembled WGS sequence"/>
</dbReference>
<dbReference type="OrthoDB" id="2434837at2759"/>
<evidence type="ECO:0000313" key="2">
    <source>
        <dbReference type="EMBL" id="RIA86335.1"/>
    </source>
</evidence>
<evidence type="ECO:0000313" key="3">
    <source>
        <dbReference type="Proteomes" id="UP000265703"/>
    </source>
</evidence>
<proteinExistence type="predicted"/>
<feature type="chain" id="PRO_5017466388" evidence="1">
    <location>
        <begin position="24"/>
        <end position="196"/>
    </location>
</feature>
<dbReference type="AlphaFoldDB" id="A0A397SQN3"/>
<keyword evidence="1" id="KW-0732">Signal</keyword>
<gene>
    <name evidence="2" type="ORF">C1645_829437</name>
</gene>
<name>A0A397SQN3_9GLOM</name>
<sequence length="196" mass="21982">MARNILFLFRLFVFLMCIFQVFGHTSPDLPDGWFSAGDSPNDYLMGVDHTIFYGRAPGSSGFIKALPSANDKGFGTMMQNFFPKKFIGKRVRLSCFVKHENVLGWAGMWMRVDTIMENVLDNMFDRKITGTGDWVKFESVLDVPKDTINLAFGILLSGAGEAWLDNCKFEIVDSSVSTTATTPKKLDHPINLSFQS</sequence>
<comment type="caution">
    <text evidence="2">The sequence shown here is derived from an EMBL/GenBank/DDBJ whole genome shotgun (WGS) entry which is preliminary data.</text>
</comment>
<dbReference type="EMBL" id="QKYT01000369">
    <property type="protein sequence ID" value="RIA86335.1"/>
    <property type="molecule type" value="Genomic_DNA"/>
</dbReference>
<keyword evidence="3" id="KW-1185">Reference proteome</keyword>
<dbReference type="Gene3D" id="2.60.120.260">
    <property type="entry name" value="Galactose-binding domain-like"/>
    <property type="match status" value="1"/>
</dbReference>
<evidence type="ECO:0000256" key="1">
    <source>
        <dbReference type="SAM" id="SignalP"/>
    </source>
</evidence>
<accession>A0A397SQN3</accession>
<protein>
    <submittedName>
        <fullName evidence="2">Uncharacterized protein</fullName>
    </submittedName>
</protein>
<organism evidence="2 3">
    <name type="scientific">Glomus cerebriforme</name>
    <dbReference type="NCBI Taxonomy" id="658196"/>
    <lineage>
        <taxon>Eukaryota</taxon>
        <taxon>Fungi</taxon>
        <taxon>Fungi incertae sedis</taxon>
        <taxon>Mucoromycota</taxon>
        <taxon>Glomeromycotina</taxon>
        <taxon>Glomeromycetes</taxon>
        <taxon>Glomerales</taxon>
        <taxon>Glomeraceae</taxon>
        <taxon>Glomus</taxon>
    </lineage>
</organism>
<reference evidence="2 3" key="1">
    <citation type="submission" date="2018-06" db="EMBL/GenBank/DDBJ databases">
        <title>Comparative genomics reveals the genomic features of Rhizophagus irregularis, R. cerebriforme, R. diaphanum and Gigaspora rosea, and their symbiotic lifestyle signature.</title>
        <authorList>
            <person name="Morin E."/>
            <person name="San Clemente H."/>
            <person name="Chen E.C.H."/>
            <person name="De La Providencia I."/>
            <person name="Hainaut M."/>
            <person name="Kuo A."/>
            <person name="Kohler A."/>
            <person name="Murat C."/>
            <person name="Tang N."/>
            <person name="Roy S."/>
            <person name="Loubradou J."/>
            <person name="Henrissat B."/>
            <person name="Grigoriev I.V."/>
            <person name="Corradi N."/>
            <person name="Roux C."/>
            <person name="Martin F.M."/>
        </authorList>
    </citation>
    <scope>NUCLEOTIDE SEQUENCE [LARGE SCALE GENOMIC DNA]</scope>
    <source>
        <strain evidence="2 3">DAOM 227022</strain>
    </source>
</reference>